<keyword evidence="3" id="KW-1185">Reference proteome</keyword>
<name>A0ABP0E2N7_9PEZI</name>
<evidence type="ECO:0000313" key="2">
    <source>
        <dbReference type="EMBL" id="CAK7274838.1"/>
    </source>
</evidence>
<evidence type="ECO:0000256" key="1">
    <source>
        <dbReference type="SAM" id="MobiDB-lite"/>
    </source>
</evidence>
<dbReference type="Proteomes" id="UP001642501">
    <property type="component" value="Unassembled WGS sequence"/>
</dbReference>
<proteinExistence type="predicted"/>
<sequence length="406" mass="44180">MYLGTRPLQMVKNAEKKGEVRSFAGVSPTLSSHLSVDVVDAAAIADPTSEDHLTEHDDLAGAPGFPKAKIKSARQASDDDSELRGTLGPTGTGSLDLDATAAAAPNRIAAPRKQKLSSRDSTVPPLPGQVPVSNSIHNDDMNDAVMGLFLEETRKGTFRVMGGRTLAEGFERMSAAMSRQFPFFAWSSDKLRSKYATEKKKFKGWLFWRDEVSGASFDERGCAVGTEEQKRQYFAKNPDQDWILSQALRNRDRYLGVFFRKRVDGQYCVDATGWHGTDLSVAEDSPTLLPPIDESSTPALQKAADANLVAASIAQALGTAFSQIASGITVTEGKSFNQKSCEEAVADVIATFESRLSTEQLAACVDRLSDHKEATLWNILPIGIKEEMVRRWLADAGLPAFETLEA</sequence>
<organism evidence="2 3">
    <name type="scientific">Sporothrix epigloea</name>
    <dbReference type="NCBI Taxonomy" id="1892477"/>
    <lineage>
        <taxon>Eukaryota</taxon>
        <taxon>Fungi</taxon>
        <taxon>Dikarya</taxon>
        <taxon>Ascomycota</taxon>
        <taxon>Pezizomycotina</taxon>
        <taxon>Sordariomycetes</taxon>
        <taxon>Sordariomycetidae</taxon>
        <taxon>Ophiostomatales</taxon>
        <taxon>Ophiostomataceae</taxon>
        <taxon>Sporothrix</taxon>
    </lineage>
</organism>
<evidence type="ECO:0008006" key="4">
    <source>
        <dbReference type="Google" id="ProtNLM"/>
    </source>
</evidence>
<evidence type="ECO:0000313" key="3">
    <source>
        <dbReference type="Proteomes" id="UP001642501"/>
    </source>
</evidence>
<comment type="caution">
    <text evidence="2">The sequence shown here is derived from an EMBL/GenBank/DDBJ whole genome shotgun (WGS) entry which is preliminary data.</text>
</comment>
<reference evidence="2 3" key="1">
    <citation type="submission" date="2024-01" db="EMBL/GenBank/DDBJ databases">
        <authorList>
            <person name="Allen C."/>
            <person name="Tagirdzhanova G."/>
        </authorList>
    </citation>
    <scope>NUCLEOTIDE SEQUENCE [LARGE SCALE GENOMIC DNA]</scope>
    <source>
        <strain evidence="2 3">CBS 573.63</strain>
    </source>
</reference>
<gene>
    <name evidence="2" type="ORF">SEPCBS57363_006367</name>
</gene>
<dbReference type="EMBL" id="CAWUOM010000186">
    <property type="protein sequence ID" value="CAK7274838.1"/>
    <property type="molecule type" value="Genomic_DNA"/>
</dbReference>
<protein>
    <recommendedName>
        <fullName evidence="4">Myb/SANT-like domain-containing protein</fullName>
    </recommendedName>
</protein>
<accession>A0ABP0E2N7</accession>
<feature type="compositionally biased region" description="Low complexity" evidence="1">
    <location>
        <begin position="99"/>
        <end position="109"/>
    </location>
</feature>
<feature type="region of interest" description="Disordered" evidence="1">
    <location>
        <begin position="73"/>
        <end position="137"/>
    </location>
</feature>